<proteinExistence type="predicted"/>
<sequence>MEFRPFVDRKRRDQKPRVLLSCTTCREKKLKCDRGRPCSNCQKRDQAASCHYVQARPALSKPSLPDCKIGRDRRTPLEVRFQPASEPGGFVQPSHWRALMDDATRQLDRNGHRAVESKSGGNTAHLLLGLSHNVSIEELVASLPPRHVTDRLVSAFLESAEPSLMIIHVPTFQSQYRQFWQSSLTISPAWLSLLYGVLAAGFWIERFVDPSQASAELPKSLHALHQNCAVALSKSDITVPGCFKVEAALMCLGVEYLQYNDSKTGVSILLGIVSRLAIMMGYHQSGNLCRPPPLPFEAEMRSRAWLLLSVIDNVVASQSGLPRVLYPGLADTPRPRNLLDEDLHPTMSALPPSRSATETVSGVVFMIALDDLRSIANEITELVAKGTISRATTLRLSQQLGALRNGLPRSLRMPPPRHPDPASPHSGLLMQRTLEMVYQRSRCILHRQYLVSSRFDPELESFGWACLDAARCVLEQQCLLFEEALHCPRRRHSWFGTSNSVSDCLTAAMVICLAVINESSSPTLKTNKPFAGNTSTTELVRVLHQTYTNLSQTPRPPVEVTKAAEVLATMLRRMGHGVATCTSASCTPPAATGPSTSANNTGNVSDFGILDLPSLSPGLPASSSVWSAFDEMINAETDFEMFDWVFWDREMRQMNEPFLDNL</sequence>
<keyword evidence="3" id="KW-0805">Transcription regulation</keyword>
<organism evidence="9 10">
    <name type="scientific">Aspergillus mulundensis</name>
    <dbReference type="NCBI Taxonomy" id="1810919"/>
    <lineage>
        <taxon>Eukaryota</taxon>
        <taxon>Fungi</taxon>
        <taxon>Dikarya</taxon>
        <taxon>Ascomycota</taxon>
        <taxon>Pezizomycotina</taxon>
        <taxon>Eurotiomycetes</taxon>
        <taxon>Eurotiomycetidae</taxon>
        <taxon>Eurotiales</taxon>
        <taxon>Aspergillaceae</taxon>
        <taxon>Aspergillus</taxon>
        <taxon>Aspergillus subgen. Nidulantes</taxon>
    </lineage>
</organism>
<dbReference type="SMART" id="SM00066">
    <property type="entry name" value="GAL4"/>
    <property type="match status" value="1"/>
</dbReference>
<dbReference type="GeneID" id="38117909"/>
<dbReference type="InterPro" id="IPR050613">
    <property type="entry name" value="Sec_Metabolite_Reg"/>
</dbReference>
<keyword evidence="10" id="KW-1185">Reference proteome</keyword>
<keyword evidence="2" id="KW-0479">Metal-binding</keyword>
<dbReference type="CDD" id="cd00067">
    <property type="entry name" value="GAL4"/>
    <property type="match status" value="1"/>
</dbReference>
<dbReference type="GO" id="GO:0006351">
    <property type="term" value="P:DNA-templated transcription"/>
    <property type="evidence" value="ECO:0007669"/>
    <property type="project" value="InterPro"/>
</dbReference>
<dbReference type="SUPFAM" id="SSF57701">
    <property type="entry name" value="Zn2/Cys6 DNA-binding domain"/>
    <property type="match status" value="1"/>
</dbReference>
<dbReference type="InterPro" id="IPR001138">
    <property type="entry name" value="Zn2Cys6_DnaBD"/>
</dbReference>
<dbReference type="Gene3D" id="4.10.240.10">
    <property type="entry name" value="Zn(2)-C6 fungal-type DNA-binding domain"/>
    <property type="match status" value="1"/>
</dbReference>
<dbReference type="PANTHER" id="PTHR31001">
    <property type="entry name" value="UNCHARACTERIZED TRANSCRIPTIONAL REGULATORY PROTEIN"/>
    <property type="match status" value="1"/>
</dbReference>
<dbReference type="InterPro" id="IPR036864">
    <property type="entry name" value="Zn2-C6_fun-type_DNA-bd_sf"/>
</dbReference>
<dbReference type="PROSITE" id="PS50048">
    <property type="entry name" value="ZN2_CY6_FUNGAL_2"/>
    <property type="match status" value="1"/>
</dbReference>
<evidence type="ECO:0000256" key="2">
    <source>
        <dbReference type="ARBA" id="ARBA00022723"/>
    </source>
</evidence>
<dbReference type="Pfam" id="PF00172">
    <property type="entry name" value="Zn_clus"/>
    <property type="match status" value="1"/>
</dbReference>
<name>A0A3D8RE72_9EURO</name>
<dbReference type="Pfam" id="PF04082">
    <property type="entry name" value="Fungal_trans"/>
    <property type="match status" value="1"/>
</dbReference>
<protein>
    <recommendedName>
        <fullName evidence="8">Zn(2)-C6 fungal-type domain-containing protein</fullName>
    </recommendedName>
</protein>
<dbReference type="PANTHER" id="PTHR31001:SF86">
    <property type="entry name" value="ZN(II)2CYS6 TRANSCRIPTION FACTOR (EUROFUNG)"/>
    <property type="match status" value="1"/>
</dbReference>
<dbReference type="RefSeq" id="XP_026601587.1">
    <property type="nucleotide sequence ID" value="XM_026749555.1"/>
</dbReference>
<dbReference type="Proteomes" id="UP000256690">
    <property type="component" value="Unassembled WGS sequence"/>
</dbReference>
<dbReference type="EMBL" id="PVWQ01000009">
    <property type="protein sequence ID" value="RDW72367.1"/>
    <property type="molecule type" value="Genomic_DNA"/>
</dbReference>
<evidence type="ECO:0000259" key="8">
    <source>
        <dbReference type="PROSITE" id="PS50048"/>
    </source>
</evidence>
<dbReference type="STRING" id="1810919.A0A3D8RE72"/>
<keyword evidence="4" id="KW-0238">DNA-binding</keyword>
<dbReference type="GO" id="GO:0000981">
    <property type="term" value="F:DNA-binding transcription factor activity, RNA polymerase II-specific"/>
    <property type="evidence" value="ECO:0007669"/>
    <property type="project" value="InterPro"/>
</dbReference>
<dbReference type="InterPro" id="IPR007219">
    <property type="entry name" value="XnlR_reg_dom"/>
</dbReference>
<dbReference type="SMART" id="SM00906">
    <property type="entry name" value="Fungal_trans"/>
    <property type="match status" value="1"/>
</dbReference>
<keyword evidence="6" id="KW-0539">Nucleus</keyword>
<evidence type="ECO:0000313" key="10">
    <source>
        <dbReference type="Proteomes" id="UP000256690"/>
    </source>
</evidence>
<dbReference type="PROSITE" id="PS00463">
    <property type="entry name" value="ZN2_CY6_FUNGAL_1"/>
    <property type="match status" value="1"/>
</dbReference>
<dbReference type="CDD" id="cd12148">
    <property type="entry name" value="fungal_TF_MHR"/>
    <property type="match status" value="1"/>
</dbReference>
<comment type="subcellular location">
    <subcellularLocation>
        <location evidence="1">Nucleus</location>
    </subcellularLocation>
</comment>
<evidence type="ECO:0000256" key="4">
    <source>
        <dbReference type="ARBA" id="ARBA00023125"/>
    </source>
</evidence>
<reference evidence="9 10" key="1">
    <citation type="journal article" date="2018" name="IMA Fungus">
        <title>IMA Genome-F 9: Draft genome sequence of Annulohypoxylon stygium, Aspergillus mulundensis, Berkeleyomyces basicola (syn. Thielaviopsis basicola), Ceratocystis smalleyi, two Cercospora beticola strains, Coleophoma cylindrospora, Fusarium fracticaudum, Phialophora cf. hyalina, and Morchella septimelata.</title>
        <authorList>
            <person name="Wingfield B.D."/>
            <person name="Bills G.F."/>
            <person name="Dong Y."/>
            <person name="Huang W."/>
            <person name="Nel W.J."/>
            <person name="Swalarsk-Parry B.S."/>
            <person name="Vaghefi N."/>
            <person name="Wilken P.M."/>
            <person name="An Z."/>
            <person name="de Beer Z.W."/>
            <person name="De Vos L."/>
            <person name="Chen L."/>
            <person name="Duong T.A."/>
            <person name="Gao Y."/>
            <person name="Hammerbacher A."/>
            <person name="Kikkert J.R."/>
            <person name="Li Y."/>
            <person name="Li H."/>
            <person name="Li K."/>
            <person name="Li Q."/>
            <person name="Liu X."/>
            <person name="Ma X."/>
            <person name="Naidoo K."/>
            <person name="Pethybridge S.J."/>
            <person name="Sun J."/>
            <person name="Steenkamp E.T."/>
            <person name="van der Nest M.A."/>
            <person name="van Wyk S."/>
            <person name="Wingfield M.J."/>
            <person name="Xiong C."/>
            <person name="Yue Q."/>
            <person name="Zhang X."/>
        </authorList>
    </citation>
    <scope>NUCLEOTIDE SEQUENCE [LARGE SCALE GENOMIC DNA]</scope>
    <source>
        <strain evidence="9 10">DSM 5745</strain>
    </source>
</reference>
<gene>
    <name evidence="9" type="ORF">DSM5745_07539</name>
</gene>
<evidence type="ECO:0000256" key="7">
    <source>
        <dbReference type="SAM" id="MobiDB-lite"/>
    </source>
</evidence>
<evidence type="ECO:0000256" key="6">
    <source>
        <dbReference type="ARBA" id="ARBA00023242"/>
    </source>
</evidence>
<keyword evidence="5" id="KW-0804">Transcription</keyword>
<feature type="region of interest" description="Disordered" evidence="7">
    <location>
        <begin position="407"/>
        <end position="426"/>
    </location>
</feature>
<evidence type="ECO:0000256" key="5">
    <source>
        <dbReference type="ARBA" id="ARBA00023163"/>
    </source>
</evidence>
<evidence type="ECO:0000256" key="3">
    <source>
        <dbReference type="ARBA" id="ARBA00023015"/>
    </source>
</evidence>
<evidence type="ECO:0000256" key="1">
    <source>
        <dbReference type="ARBA" id="ARBA00004123"/>
    </source>
</evidence>
<dbReference type="AlphaFoldDB" id="A0A3D8RE72"/>
<feature type="domain" description="Zn(2)-C6 fungal-type" evidence="8">
    <location>
        <begin position="21"/>
        <end position="52"/>
    </location>
</feature>
<comment type="caution">
    <text evidence="9">The sequence shown here is derived from an EMBL/GenBank/DDBJ whole genome shotgun (WGS) entry which is preliminary data.</text>
</comment>
<dbReference type="GO" id="GO:0003677">
    <property type="term" value="F:DNA binding"/>
    <property type="evidence" value="ECO:0007669"/>
    <property type="project" value="UniProtKB-KW"/>
</dbReference>
<dbReference type="OrthoDB" id="4934715at2759"/>
<dbReference type="GO" id="GO:0008270">
    <property type="term" value="F:zinc ion binding"/>
    <property type="evidence" value="ECO:0007669"/>
    <property type="project" value="InterPro"/>
</dbReference>
<accession>A0A3D8RE72</accession>
<evidence type="ECO:0000313" key="9">
    <source>
        <dbReference type="EMBL" id="RDW72367.1"/>
    </source>
</evidence>
<dbReference type="GO" id="GO:0005634">
    <property type="term" value="C:nucleus"/>
    <property type="evidence" value="ECO:0007669"/>
    <property type="project" value="UniProtKB-SubCell"/>
</dbReference>